<evidence type="ECO:0000313" key="1">
    <source>
        <dbReference type="EMBL" id="NMG03854.1"/>
    </source>
</evidence>
<dbReference type="RefSeq" id="WP_168988553.1">
    <property type="nucleotide sequence ID" value="NZ_CAWPHM010000305.1"/>
</dbReference>
<dbReference type="Pfam" id="PF14083">
    <property type="entry name" value="PGDYG"/>
    <property type="match status" value="1"/>
</dbReference>
<dbReference type="Proteomes" id="UP000599523">
    <property type="component" value="Unassembled WGS sequence"/>
</dbReference>
<gene>
    <name evidence="1" type="ORF">GPA21_12870</name>
</gene>
<evidence type="ECO:0000313" key="2">
    <source>
        <dbReference type="Proteomes" id="UP000599523"/>
    </source>
</evidence>
<proteinExistence type="predicted"/>
<accession>A0A972FBV8</accession>
<dbReference type="EMBL" id="WTVM01000077">
    <property type="protein sequence ID" value="NMG03854.1"/>
    <property type="molecule type" value="Genomic_DNA"/>
</dbReference>
<dbReference type="InterPro" id="IPR025688">
    <property type="entry name" value="PGDYG_prot"/>
</dbReference>
<reference evidence="1" key="1">
    <citation type="submission" date="2019-12" db="EMBL/GenBank/DDBJ databases">
        <title>Comparative genomics gives insights into the taxonomy of the Azoarcus-Aromatoleum group and reveals separate origins of nif in the plant-associated Azoarcus and non-plant-associated Aromatoleum sub-groups.</title>
        <authorList>
            <person name="Lafos M."/>
            <person name="Maluk M."/>
            <person name="Batista M."/>
            <person name="Junghare M."/>
            <person name="Carmona M."/>
            <person name="Faoro H."/>
            <person name="Cruz L.M."/>
            <person name="Battistoni F."/>
            <person name="De Souza E."/>
            <person name="Pedrosa F."/>
            <person name="Chen W.-M."/>
            <person name="Poole P.S."/>
            <person name="Dixon R.A."/>
            <person name="James E.K."/>
        </authorList>
    </citation>
    <scope>NUCLEOTIDE SEQUENCE</scope>
    <source>
        <strain evidence="1">NSC3</strain>
    </source>
</reference>
<comment type="caution">
    <text evidence="1">The sequence shown here is derived from an EMBL/GenBank/DDBJ whole genome shotgun (WGS) entry which is preliminary data.</text>
</comment>
<organism evidence="1 2">
    <name type="scientific">Azoarcus taiwanensis</name>
    <dbReference type="NCBI Taxonomy" id="666964"/>
    <lineage>
        <taxon>Bacteria</taxon>
        <taxon>Pseudomonadati</taxon>
        <taxon>Pseudomonadota</taxon>
        <taxon>Betaproteobacteria</taxon>
        <taxon>Rhodocyclales</taxon>
        <taxon>Zoogloeaceae</taxon>
        <taxon>Azoarcus</taxon>
    </lineage>
</organism>
<keyword evidence="2" id="KW-1185">Reference proteome</keyword>
<name>A0A972FBV8_9RHOO</name>
<protein>
    <submittedName>
        <fullName evidence="1">Uncharacterized protein</fullName>
    </submittedName>
</protein>
<sequence length="139" mass="15051">MILCDLTSHSSVFPARARAKPVSVRFAPVAGVVNTLEGPVAYSEGDAIVTGVAGEQWSVARERFHHTYAAIFPTESGQDGRYVKHPHDVLALRLTKGCAIHLADGRGTLHGRAGDYLVQYRPGDCAVVAAEIFDDTYER</sequence>
<dbReference type="AlphaFoldDB" id="A0A972FBV8"/>